<dbReference type="InterPro" id="IPR049012">
    <property type="entry name" value="Mutator_transp_dom"/>
</dbReference>
<keyword evidence="3" id="KW-1185">Reference proteome</keyword>
<dbReference type="AlphaFoldDB" id="A0ABD2XHW0"/>
<accession>A0ABD2XHW0</accession>
<name>A0ABD2XHW0_9HYME</name>
<dbReference type="Pfam" id="PF20700">
    <property type="entry name" value="Mutator"/>
    <property type="match status" value="1"/>
</dbReference>
<organism evidence="2 3">
    <name type="scientific">Trichogramma kaykai</name>
    <dbReference type="NCBI Taxonomy" id="54128"/>
    <lineage>
        <taxon>Eukaryota</taxon>
        <taxon>Metazoa</taxon>
        <taxon>Ecdysozoa</taxon>
        <taxon>Arthropoda</taxon>
        <taxon>Hexapoda</taxon>
        <taxon>Insecta</taxon>
        <taxon>Pterygota</taxon>
        <taxon>Neoptera</taxon>
        <taxon>Endopterygota</taxon>
        <taxon>Hymenoptera</taxon>
        <taxon>Apocrita</taxon>
        <taxon>Proctotrupomorpha</taxon>
        <taxon>Chalcidoidea</taxon>
        <taxon>Trichogrammatidae</taxon>
        <taxon>Trichogramma</taxon>
    </lineage>
</organism>
<protein>
    <recommendedName>
        <fullName evidence="1">Mutator-like transposase domain-containing protein</fullName>
    </recommendedName>
</protein>
<evidence type="ECO:0000313" key="2">
    <source>
        <dbReference type="EMBL" id="KAL3404569.1"/>
    </source>
</evidence>
<sequence>MPNLIKLLQHCLEAQKSGILTINAVTVSILTHNNKIGVFDSHSRGSDRKSEPEGVACFISSSVEELFDIITNNYQTDENNFNDQQYQFTSIPVIEVPQLNEGAIIIDENAACVNKVKAAEKISKKKSTDQINLNNLHDNCNNVAEDNSNHSDILQENELDNQENGRIQEPNDEEFNENIESEQLVVKKGGLNKGVEDIVCSDINMIANMSWIWNQLHKAFDNHDHLFSCKFENIKLIKISNHGLRHIFTFKCDMCSLEKKISNVPETKSSLDLNVASIIACQTTGFGLYKFEELMGICNVPVENYTLWRQVHESTSAFIVKADKLSMKKAANEAVKLALEREDYVEHENKEGELEKVPFTTVQLDGSYMKRSYSYSKYD</sequence>
<feature type="domain" description="Mutator-like transposase" evidence="1">
    <location>
        <begin position="208"/>
        <end position="375"/>
    </location>
</feature>
<comment type="caution">
    <text evidence="2">The sequence shown here is derived from an EMBL/GenBank/DDBJ whole genome shotgun (WGS) entry which is preliminary data.</text>
</comment>
<gene>
    <name evidence="2" type="ORF">TKK_003025</name>
</gene>
<dbReference type="EMBL" id="JBJJXI010000025">
    <property type="protein sequence ID" value="KAL3404569.1"/>
    <property type="molecule type" value="Genomic_DNA"/>
</dbReference>
<evidence type="ECO:0000313" key="3">
    <source>
        <dbReference type="Proteomes" id="UP001627154"/>
    </source>
</evidence>
<dbReference type="Proteomes" id="UP001627154">
    <property type="component" value="Unassembled WGS sequence"/>
</dbReference>
<dbReference type="Gene3D" id="3.90.70.120">
    <property type="match status" value="1"/>
</dbReference>
<reference evidence="2 3" key="1">
    <citation type="journal article" date="2024" name="bioRxiv">
        <title>A reference genome for Trichogramma kaykai: A tiny desert-dwelling parasitoid wasp with competing sex-ratio distorters.</title>
        <authorList>
            <person name="Culotta J."/>
            <person name="Lindsey A.R."/>
        </authorList>
    </citation>
    <scope>NUCLEOTIDE SEQUENCE [LARGE SCALE GENOMIC DNA]</scope>
    <source>
        <strain evidence="2 3">KSX58</strain>
    </source>
</reference>
<proteinExistence type="predicted"/>
<evidence type="ECO:0000259" key="1">
    <source>
        <dbReference type="Pfam" id="PF20700"/>
    </source>
</evidence>